<evidence type="ECO:0000256" key="2">
    <source>
        <dbReference type="ARBA" id="ARBA00022475"/>
    </source>
</evidence>
<evidence type="ECO:0000256" key="1">
    <source>
        <dbReference type="ARBA" id="ARBA00004651"/>
    </source>
</evidence>
<comment type="caution">
    <text evidence="9">The sequence shown here is derived from an EMBL/GenBank/DDBJ whole genome shotgun (WGS) entry which is preliminary data.</text>
</comment>
<keyword evidence="2" id="KW-1003">Cell membrane</keyword>
<reference evidence="10" key="1">
    <citation type="journal article" date="2019" name="Int. J. Syst. Evol. Microbiol.">
        <title>The Global Catalogue of Microorganisms (GCM) 10K type strain sequencing project: providing services to taxonomists for standard genome sequencing and annotation.</title>
        <authorList>
            <consortium name="The Broad Institute Genomics Platform"/>
            <consortium name="The Broad Institute Genome Sequencing Center for Infectious Disease"/>
            <person name="Wu L."/>
            <person name="Ma J."/>
        </authorList>
    </citation>
    <scope>NUCLEOTIDE SEQUENCE [LARGE SCALE GENOMIC DNA]</scope>
    <source>
        <strain evidence="10">CGMCC 1.13666</strain>
    </source>
</reference>
<keyword evidence="10" id="KW-1185">Reference proteome</keyword>
<gene>
    <name evidence="9" type="ORF">ACFQH5_12970</name>
</gene>
<keyword evidence="3 6" id="KW-0812">Transmembrane</keyword>
<dbReference type="Gene3D" id="3.30.1890.10">
    <property type="entry name" value="FepE-like"/>
    <property type="match status" value="1"/>
</dbReference>
<keyword evidence="4 6" id="KW-1133">Transmembrane helix</keyword>
<evidence type="ECO:0000256" key="6">
    <source>
        <dbReference type="SAM" id="Phobius"/>
    </source>
</evidence>
<dbReference type="Proteomes" id="UP001596411">
    <property type="component" value="Unassembled WGS sequence"/>
</dbReference>
<accession>A0ABW2F0P5</accession>
<dbReference type="Pfam" id="PF02706">
    <property type="entry name" value="Wzz"/>
    <property type="match status" value="1"/>
</dbReference>
<dbReference type="InterPro" id="IPR050445">
    <property type="entry name" value="Bact_polysacc_biosynth/exp"/>
</dbReference>
<evidence type="ECO:0000313" key="9">
    <source>
        <dbReference type="EMBL" id="MFC7090462.1"/>
    </source>
</evidence>
<feature type="transmembrane region" description="Helical" evidence="6">
    <location>
        <begin position="336"/>
        <end position="356"/>
    </location>
</feature>
<evidence type="ECO:0000256" key="4">
    <source>
        <dbReference type="ARBA" id="ARBA00022989"/>
    </source>
</evidence>
<dbReference type="EMBL" id="JBHSZP010000026">
    <property type="protein sequence ID" value="MFC7090462.1"/>
    <property type="molecule type" value="Genomic_DNA"/>
</dbReference>
<dbReference type="InterPro" id="IPR032807">
    <property type="entry name" value="GNVR"/>
</dbReference>
<proteinExistence type="predicted"/>
<feature type="domain" description="Polysaccharide chain length determinant N-terminal" evidence="7">
    <location>
        <begin position="13"/>
        <end position="71"/>
    </location>
</feature>
<feature type="domain" description="Tyrosine-protein kinase G-rich" evidence="8">
    <location>
        <begin position="317"/>
        <end position="355"/>
    </location>
</feature>
<dbReference type="InterPro" id="IPR003856">
    <property type="entry name" value="LPS_length_determ_N"/>
</dbReference>
<dbReference type="Pfam" id="PF13807">
    <property type="entry name" value="GNVR"/>
    <property type="match status" value="1"/>
</dbReference>
<dbReference type="SUPFAM" id="SSF160355">
    <property type="entry name" value="Bacterial polysaccharide co-polymerase-like"/>
    <property type="match status" value="1"/>
</dbReference>
<evidence type="ECO:0000259" key="8">
    <source>
        <dbReference type="Pfam" id="PF13807"/>
    </source>
</evidence>
<dbReference type="RefSeq" id="WP_346060536.1">
    <property type="nucleotide sequence ID" value="NZ_BAAADR010000001.1"/>
</dbReference>
<keyword evidence="5 6" id="KW-0472">Membrane</keyword>
<sequence>MSTPVQVPNGHDDEIDLRDLALMLIEGWYWIVGTVVVAVIAAFAYLTITTPTYETRFRAVPASSANFSGFSLVNGFSITPGEAYRALGNRLSSFQNFEAFVNANRDRFELEEDIDLGREFSSRLNISGLAAELDGSAMMEVRYSYPEGEQGEAILNDYIRDTSEQVWETLRSRFNDYNRAQIANLNTRLDLQKETLQRSREERLFTLEQAINVARRLDIEKPTTPQQFGRQASGNEVIYADISSGEGSLPLYFMGYQALEADRDTLREAIDQGLSNSNIRETQQQLEQRLRIAELLSSGQLYGVDEGVEPNHTERVVDVVEYAFPPAGPSEPRKGLILALSLVLGGMLGVMLVFLVRFGRSLRGYSPTKSA</sequence>
<dbReference type="PANTHER" id="PTHR32309">
    <property type="entry name" value="TYROSINE-PROTEIN KINASE"/>
    <property type="match status" value="1"/>
</dbReference>
<feature type="transmembrane region" description="Helical" evidence="6">
    <location>
        <begin position="27"/>
        <end position="48"/>
    </location>
</feature>
<protein>
    <submittedName>
        <fullName evidence="9">Wzz/FepE/Etk N-terminal domain-containing protein</fullName>
    </submittedName>
</protein>
<evidence type="ECO:0000256" key="3">
    <source>
        <dbReference type="ARBA" id="ARBA00022692"/>
    </source>
</evidence>
<comment type="subcellular location">
    <subcellularLocation>
        <location evidence="1">Cell membrane</location>
        <topology evidence="1">Multi-pass membrane protein</topology>
    </subcellularLocation>
</comment>
<name>A0ABW2F0P5_9GAMM</name>
<evidence type="ECO:0000256" key="5">
    <source>
        <dbReference type="ARBA" id="ARBA00023136"/>
    </source>
</evidence>
<organism evidence="9 10">
    <name type="scientific">Halomonas salifodinae</name>
    <dbReference type="NCBI Taxonomy" id="438745"/>
    <lineage>
        <taxon>Bacteria</taxon>
        <taxon>Pseudomonadati</taxon>
        <taxon>Pseudomonadota</taxon>
        <taxon>Gammaproteobacteria</taxon>
        <taxon>Oceanospirillales</taxon>
        <taxon>Halomonadaceae</taxon>
        <taxon>Halomonas</taxon>
    </lineage>
</organism>
<evidence type="ECO:0000259" key="7">
    <source>
        <dbReference type="Pfam" id="PF02706"/>
    </source>
</evidence>
<dbReference type="PANTHER" id="PTHR32309:SF13">
    <property type="entry name" value="FERRIC ENTEROBACTIN TRANSPORT PROTEIN FEPE"/>
    <property type="match status" value="1"/>
</dbReference>
<evidence type="ECO:0000313" key="10">
    <source>
        <dbReference type="Proteomes" id="UP001596411"/>
    </source>
</evidence>